<dbReference type="Proteomes" id="UP001161247">
    <property type="component" value="Chromosome 8"/>
</dbReference>
<organism evidence="2 3">
    <name type="scientific">Oldenlandia corymbosa var. corymbosa</name>
    <dbReference type="NCBI Taxonomy" id="529605"/>
    <lineage>
        <taxon>Eukaryota</taxon>
        <taxon>Viridiplantae</taxon>
        <taxon>Streptophyta</taxon>
        <taxon>Embryophyta</taxon>
        <taxon>Tracheophyta</taxon>
        <taxon>Spermatophyta</taxon>
        <taxon>Magnoliopsida</taxon>
        <taxon>eudicotyledons</taxon>
        <taxon>Gunneridae</taxon>
        <taxon>Pentapetalae</taxon>
        <taxon>asterids</taxon>
        <taxon>lamiids</taxon>
        <taxon>Gentianales</taxon>
        <taxon>Rubiaceae</taxon>
        <taxon>Rubioideae</taxon>
        <taxon>Spermacoceae</taxon>
        <taxon>Hedyotis-Oldenlandia complex</taxon>
        <taxon>Oldenlandia</taxon>
    </lineage>
</organism>
<dbReference type="GO" id="GO:0070628">
    <property type="term" value="F:proteasome binding"/>
    <property type="evidence" value="ECO:0007669"/>
    <property type="project" value="TreeGrafter"/>
</dbReference>
<gene>
    <name evidence="2" type="ORF">OLC1_LOCUS22924</name>
</gene>
<sequence>MRVIIEILTGRLFYVEIKEDATVEDLKREIGFQEHLPLDRLILLVDHDRVNGCSNLMTEDEIALQDYGVKDGSHVYLFFETVDEDGCHFLLPSSGQDFMMYHQPSSYSYLNDLFLQPATKVNE</sequence>
<dbReference type="AlphaFoldDB" id="A0AAV1EAN1"/>
<evidence type="ECO:0000313" key="2">
    <source>
        <dbReference type="EMBL" id="CAI9116695.1"/>
    </source>
</evidence>
<dbReference type="PROSITE" id="PS50053">
    <property type="entry name" value="UBIQUITIN_2"/>
    <property type="match status" value="1"/>
</dbReference>
<evidence type="ECO:0000259" key="1">
    <source>
        <dbReference type="PROSITE" id="PS50053"/>
    </source>
</evidence>
<evidence type="ECO:0000313" key="3">
    <source>
        <dbReference type="Proteomes" id="UP001161247"/>
    </source>
</evidence>
<dbReference type="SUPFAM" id="SSF54236">
    <property type="entry name" value="Ubiquitin-like"/>
    <property type="match status" value="1"/>
</dbReference>
<dbReference type="PANTHER" id="PTHR10621:SF61">
    <property type="entry name" value="UBIQUITIN FAMILY PROTEIN"/>
    <property type="match status" value="1"/>
</dbReference>
<protein>
    <submittedName>
        <fullName evidence="2">OLC1v1017919C1</fullName>
    </submittedName>
</protein>
<dbReference type="EMBL" id="OX459125">
    <property type="protein sequence ID" value="CAI9116695.1"/>
    <property type="molecule type" value="Genomic_DNA"/>
</dbReference>
<feature type="domain" description="Ubiquitin-like" evidence="1">
    <location>
        <begin position="1"/>
        <end position="77"/>
    </location>
</feature>
<keyword evidence="3" id="KW-1185">Reference proteome</keyword>
<dbReference type="GO" id="GO:0043161">
    <property type="term" value="P:proteasome-mediated ubiquitin-dependent protein catabolic process"/>
    <property type="evidence" value="ECO:0007669"/>
    <property type="project" value="TreeGrafter"/>
</dbReference>
<reference evidence="2" key="1">
    <citation type="submission" date="2023-03" db="EMBL/GenBank/DDBJ databases">
        <authorList>
            <person name="Julca I."/>
        </authorList>
    </citation>
    <scope>NUCLEOTIDE SEQUENCE</scope>
</reference>
<dbReference type="GO" id="GO:0043130">
    <property type="term" value="F:ubiquitin binding"/>
    <property type="evidence" value="ECO:0007669"/>
    <property type="project" value="TreeGrafter"/>
</dbReference>
<dbReference type="PANTHER" id="PTHR10621">
    <property type="entry name" value="UV EXCISION REPAIR PROTEIN RAD23"/>
    <property type="match status" value="1"/>
</dbReference>
<proteinExistence type="predicted"/>
<name>A0AAV1EAN1_OLDCO</name>
<dbReference type="GO" id="GO:0031593">
    <property type="term" value="F:polyubiquitin modification-dependent protein binding"/>
    <property type="evidence" value="ECO:0007669"/>
    <property type="project" value="TreeGrafter"/>
</dbReference>
<dbReference type="GO" id="GO:0005829">
    <property type="term" value="C:cytosol"/>
    <property type="evidence" value="ECO:0007669"/>
    <property type="project" value="TreeGrafter"/>
</dbReference>
<accession>A0AAV1EAN1</accession>
<dbReference type="GO" id="GO:0005654">
    <property type="term" value="C:nucleoplasm"/>
    <property type="evidence" value="ECO:0007669"/>
    <property type="project" value="TreeGrafter"/>
</dbReference>
<dbReference type="Gene3D" id="3.10.20.90">
    <property type="entry name" value="Phosphatidylinositol 3-kinase Catalytic Subunit, Chain A, domain 1"/>
    <property type="match status" value="1"/>
</dbReference>
<dbReference type="InterPro" id="IPR000626">
    <property type="entry name" value="Ubiquitin-like_dom"/>
</dbReference>
<dbReference type="Pfam" id="PF00240">
    <property type="entry name" value="ubiquitin"/>
    <property type="match status" value="1"/>
</dbReference>
<dbReference type="CDD" id="cd17039">
    <property type="entry name" value="Ubl_ubiquitin_like"/>
    <property type="match status" value="1"/>
</dbReference>
<dbReference type="InterPro" id="IPR029071">
    <property type="entry name" value="Ubiquitin-like_domsf"/>
</dbReference>